<protein>
    <submittedName>
        <fullName evidence="2">Uncharacterized protein</fullName>
    </submittedName>
</protein>
<evidence type="ECO:0000313" key="3">
    <source>
        <dbReference type="Proteomes" id="UP000215914"/>
    </source>
</evidence>
<reference evidence="2" key="1">
    <citation type="journal article" date="2017" name="Nature">
        <title>The sunflower genome provides insights into oil metabolism, flowering and Asterid evolution.</title>
        <authorList>
            <person name="Badouin H."/>
            <person name="Gouzy J."/>
            <person name="Grassa C.J."/>
            <person name="Murat F."/>
            <person name="Staton S.E."/>
            <person name="Cottret L."/>
            <person name="Lelandais-Briere C."/>
            <person name="Owens G.L."/>
            <person name="Carrere S."/>
            <person name="Mayjonade B."/>
            <person name="Legrand L."/>
            <person name="Gill N."/>
            <person name="Kane N.C."/>
            <person name="Bowers J.E."/>
            <person name="Hubner S."/>
            <person name="Bellec A."/>
            <person name="Berard A."/>
            <person name="Berges H."/>
            <person name="Blanchet N."/>
            <person name="Boniface M.C."/>
            <person name="Brunel D."/>
            <person name="Catrice O."/>
            <person name="Chaidir N."/>
            <person name="Claudel C."/>
            <person name="Donnadieu C."/>
            <person name="Faraut T."/>
            <person name="Fievet G."/>
            <person name="Helmstetter N."/>
            <person name="King M."/>
            <person name="Knapp S.J."/>
            <person name="Lai Z."/>
            <person name="Le Paslier M.C."/>
            <person name="Lippi Y."/>
            <person name="Lorenzon L."/>
            <person name="Mandel J.R."/>
            <person name="Marage G."/>
            <person name="Marchand G."/>
            <person name="Marquand E."/>
            <person name="Bret-Mestries E."/>
            <person name="Morien E."/>
            <person name="Nambeesan S."/>
            <person name="Nguyen T."/>
            <person name="Pegot-Espagnet P."/>
            <person name="Pouilly N."/>
            <person name="Raftis F."/>
            <person name="Sallet E."/>
            <person name="Schiex T."/>
            <person name="Thomas J."/>
            <person name="Vandecasteele C."/>
            <person name="Vares D."/>
            <person name="Vear F."/>
            <person name="Vautrin S."/>
            <person name="Crespi M."/>
            <person name="Mangin B."/>
            <person name="Burke J.M."/>
            <person name="Salse J."/>
            <person name="Munos S."/>
            <person name="Vincourt P."/>
            <person name="Rieseberg L.H."/>
            <person name="Langlade N.B."/>
        </authorList>
    </citation>
    <scope>NUCLEOTIDE SEQUENCE</scope>
    <source>
        <tissue evidence="2">Leaves</tissue>
    </source>
</reference>
<evidence type="ECO:0000313" key="2">
    <source>
        <dbReference type="EMBL" id="KAF5761192.1"/>
    </source>
</evidence>
<proteinExistence type="predicted"/>
<sequence>MLSRTAKSWVKLDIVMTIPKQCNIADRPVGYQVECLENLKAISFDGSCTSLVPSAREREKEITVERGRKREREAGRRNDGVV</sequence>
<feature type="region of interest" description="Disordered" evidence="1">
    <location>
        <begin position="59"/>
        <end position="82"/>
    </location>
</feature>
<dbReference type="Gramene" id="mRNA:HanXRQr2_Chr16g0762211">
    <property type="protein sequence ID" value="mRNA:HanXRQr2_Chr16g0762211"/>
    <property type="gene ID" value="HanXRQr2_Chr16g0762211"/>
</dbReference>
<name>A0A9K3DVF1_HELAN</name>
<dbReference type="Proteomes" id="UP000215914">
    <property type="component" value="Unassembled WGS sequence"/>
</dbReference>
<dbReference type="AlphaFoldDB" id="A0A9K3DVF1"/>
<evidence type="ECO:0000256" key="1">
    <source>
        <dbReference type="SAM" id="MobiDB-lite"/>
    </source>
</evidence>
<accession>A0A9K3DVF1</accession>
<gene>
    <name evidence="2" type="ORF">HanXRQr2_Chr16g0762211</name>
</gene>
<dbReference type="EMBL" id="MNCJ02000331">
    <property type="protein sequence ID" value="KAF5761192.1"/>
    <property type="molecule type" value="Genomic_DNA"/>
</dbReference>
<comment type="caution">
    <text evidence="2">The sequence shown here is derived from an EMBL/GenBank/DDBJ whole genome shotgun (WGS) entry which is preliminary data.</text>
</comment>
<reference evidence="2" key="2">
    <citation type="submission" date="2020-06" db="EMBL/GenBank/DDBJ databases">
        <title>Helianthus annuus Genome sequencing and assembly Release 2.</title>
        <authorList>
            <person name="Gouzy J."/>
            <person name="Langlade N."/>
            <person name="Munos S."/>
        </authorList>
    </citation>
    <scope>NUCLEOTIDE SEQUENCE</scope>
    <source>
        <tissue evidence="2">Leaves</tissue>
    </source>
</reference>
<organism evidence="2 3">
    <name type="scientific">Helianthus annuus</name>
    <name type="common">Common sunflower</name>
    <dbReference type="NCBI Taxonomy" id="4232"/>
    <lineage>
        <taxon>Eukaryota</taxon>
        <taxon>Viridiplantae</taxon>
        <taxon>Streptophyta</taxon>
        <taxon>Embryophyta</taxon>
        <taxon>Tracheophyta</taxon>
        <taxon>Spermatophyta</taxon>
        <taxon>Magnoliopsida</taxon>
        <taxon>eudicotyledons</taxon>
        <taxon>Gunneridae</taxon>
        <taxon>Pentapetalae</taxon>
        <taxon>asterids</taxon>
        <taxon>campanulids</taxon>
        <taxon>Asterales</taxon>
        <taxon>Asteraceae</taxon>
        <taxon>Asteroideae</taxon>
        <taxon>Heliantheae alliance</taxon>
        <taxon>Heliantheae</taxon>
        <taxon>Helianthus</taxon>
    </lineage>
</organism>
<keyword evidence="3" id="KW-1185">Reference proteome</keyword>